<dbReference type="GO" id="GO:0003677">
    <property type="term" value="F:DNA binding"/>
    <property type="evidence" value="ECO:0007669"/>
    <property type="project" value="InterPro"/>
</dbReference>
<accession>A0A4Q7MQQ7</accession>
<feature type="domain" description="RNA polymerase sigma factor 70 region 4 type 2" evidence="6">
    <location>
        <begin position="125"/>
        <end position="174"/>
    </location>
</feature>
<dbReference type="RefSeq" id="WP_158643836.1">
    <property type="nucleotide sequence ID" value="NZ_CP042431.1"/>
</dbReference>
<evidence type="ECO:0000259" key="5">
    <source>
        <dbReference type="Pfam" id="PF04542"/>
    </source>
</evidence>
<gene>
    <name evidence="7" type="ORF">EV199_2963</name>
</gene>
<comment type="caution">
    <text evidence="7">The sequence shown here is derived from an EMBL/GenBank/DDBJ whole genome shotgun (WGS) entry which is preliminary data.</text>
</comment>
<protein>
    <submittedName>
        <fullName evidence="7">RNA polymerase sigma-70 factor (ECF subfamily)</fullName>
    </submittedName>
</protein>
<dbReference type="GO" id="GO:0016987">
    <property type="term" value="F:sigma factor activity"/>
    <property type="evidence" value="ECO:0007669"/>
    <property type="project" value="UniProtKB-KW"/>
</dbReference>
<evidence type="ECO:0000256" key="3">
    <source>
        <dbReference type="ARBA" id="ARBA00023082"/>
    </source>
</evidence>
<dbReference type="Gene3D" id="1.10.10.10">
    <property type="entry name" value="Winged helix-like DNA-binding domain superfamily/Winged helix DNA-binding domain"/>
    <property type="match status" value="1"/>
</dbReference>
<keyword evidence="4" id="KW-0804">Transcription</keyword>
<dbReference type="GO" id="GO:0006352">
    <property type="term" value="P:DNA-templated transcription initiation"/>
    <property type="evidence" value="ECO:0007669"/>
    <property type="project" value="InterPro"/>
</dbReference>
<evidence type="ECO:0000256" key="4">
    <source>
        <dbReference type="ARBA" id="ARBA00023163"/>
    </source>
</evidence>
<evidence type="ECO:0000259" key="6">
    <source>
        <dbReference type="Pfam" id="PF08281"/>
    </source>
</evidence>
<dbReference type="OrthoDB" id="659577at2"/>
<dbReference type="InterPro" id="IPR014284">
    <property type="entry name" value="RNA_pol_sigma-70_dom"/>
</dbReference>
<proteinExistence type="inferred from homology"/>
<dbReference type="EMBL" id="SGXA01000002">
    <property type="protein sequence ID" value="RZS71062.1"/>
    <property type="molecule type" value="Genomic_DNA"/>
</dbReference>
<dbReference type="InterPro" id="IPR013325">
    <property type="entry name" value="RNA_pol_sigma_r2"/>
</dbReference>
<dbReference type="InterPro" id="IPR036388">
    <property type="entry name" value="WH-like_DNA-bd_sf"/>
</dbReference>
<evidence type="ECO:0000313" key="7">
    <source>
        <dbReference type="EMBL" id="RZS71062.1"/>
    </source>
</evidence>
<dbReference type="NCBIfam" id="TIGR02985">
    <property type="entry name" value="Sig70_bacteroi1"/>
    <property type="match status" value="1"/>
</dbReference>
<feature type="domain" description="RNA polymerase sigma-70 region 2" evidence="5">
    <location>
        <begin position="39"/>
        <end position="93"/>
    </location>
</feature>
<dbReference type="PANTHER" id="PTHR43133:SF46">
    <property type="entry name" value="RNA POLYMERASE SIGMA-70 FACTOR ECF SUBFAMILY"/>
    <property type="match status" value="1"/>
</dbReference>
<keyword evidence="3" id="KW-0731">Sigma factor</keyword>
<dbReference type="SUPFAM" id="SSF88659">
    <property type="entry name" value="Sigma3 and sigma4 domains of RNA polymerase sigma factors"/>
    <property type="match status" value="1"/>
</dbReference>
<dbReference type="Pfam" id="PF08281">
    <property type="entry name" value="Sigma70_r4_2"/>
    <property type="match status" value="1"/>
</dbReference>
<dbReference type="Pfam" id="PF04542">
    <property type="entry name" value="Sigma70_r2"/>
    <property type="match status" value="1"/>
</dbReference>
<keyword evidence="8" id="KW-1185">Reference proteome</keyword>
<evidence type="ECO:0000313" key="8">
    <source>
        <dbReference type="Proteomes" id="UP000293874"/>
    </source>
</evidence>
<evidence type="ECO:0000256" key="1">
    <source>
        <dbReference type="ARBA" id="ARBA00010641"/>
    </source>
</evidence>
<name>A0A4Q7MQQ7_9BACT</name>
<dbReference type="NCBIfam" id="TIGR02937">
    <property type="entry name" value="sigma70-ECF"/>
    <property type="match status" value="1"/>
</dbReference>
<dbReference type="PANTHER" id="PTHR43133">
    <property type="entry name" value="RNA POLYMERASE ECF-TYPE SIGMA FACTO"/>
    <property type="match status" value="1"/>
</dbReference>
<reference evidence="7 8" key="1">
    <citation type="submission" date="2019-02" db="EMBL/GenBank/DDBJ databases">
        <title>Genomic Encyclopedia of Type Strains, Phase IV (KMG-IV): sequencing the most valuable type-strain genomes for metagenomic binning, comparative biology and taxonomic classification.</title>
        <authorList>
            <person name="Goeker M."/>
        </authorList>
    </citation>
    <scope>NUCLEOTIDE SEQUENCE [LARGE SCALE GENOMIC DNA]</scope>
    <source>
        <strain evidence="7 8">DSM 18116</strain>
    </source>
</reference>
<sequence length="197" mass="22287">MNTYDLHSDKELFSQIAEGDESAFATVFHKYNIQLFPGVLKVLKSQAEAEEIVQNTFLKLWLNRLQLPEIENPGAWLFRIASNLALNALRDKATYRHYTAAAGNSSPEGEPDALNEISTKELKSIIAEAVELMPTARQEVFRLSRYEGLSRQEIAQKLGIAESTVKNQLTSSLKFIQEFIGKKYGIHLPVIIFLLFK</sequence>
<organism evidence="7 8">
    <name type="scientific">Pseudobacter ginsenosidimutans</name>
    <dbReference type="NCBI Taxonomy" id="661488"/>
    <lineage>
        <taxon>Bacteria</taxon>
        <taxon>Pseudomonadati</taxon>
        <taxon>Bacteroidota</taxon>
        <taxon>Chitinophagia</taxon>
        <taxon>Chitinophagales</taxon>
        <taxon>Chitinophagaceae</taxon>
        <taxon>Pseudobacter</taxon>
    </lineage>
</organism>
<evidence type="ECO:0000256" key="2">
    <source>
        <dbReference type="ARBA" id="ARBA00023015"/>
    </source>
</evidence>
<dbReference type="Gene3D" id="1.10.1740.10">
    <property type="match status" value="1"/>
</dbReference>
<dbReference type="InterPro" id="IPR013324">
    <property type="entry name" value="RNA_pol_sigma_r3/r4-like"/>
</dbReference>
<dbReference type="Proteomes" id="UP000293874">
    <property type="component" value="Unassembled WGS sequence"/>
</dbReference>
<dbReference type="SUPFAM" id="SSF88946">
    <property type="entry name" value="Sigma2 domain of RNA polymerase sigma factors"/>
    <property type="match status" value="1"/>
</dbReference>
<keyword evidence="2" id="KW-0805">Transcription regulation</keyword>
<dbReference type="InterPro" id="IPR013249">
    <property type="entry name" value="RNA_pol_sigma70_r4_t2"/>
</dbReference>
<dbReference type="InterPro" id="IPR014327">
    <property type="entry name" value="RNA_pol_sigma70_bacteroid"/>
</dbReference>
<dbReference type="AlphaFoldDB" id="A0A4Q7MQQ7"/>
<dbReference type="InterPro" id="IPR007627">
    <property type="entry name" value="RNA_pol_sigma70_r2"/>
</dbReference>
<dbReference type="InterPro" id="IPR039425">
    <property type="entry name" value="RNA_pol_sigma-70-like"/>
</dbReference>
<comment type="similarity">
    <text evidence="1">Belongs to the sigma-70 factor family. ECF subfamily.</text>
</comment>